<name>A0A9N9AQ54_9GLOM</name>
<feature type="region of interest" description="Disordered" evidence="1">
    <location>
        <begin position="90"/>
        <end position="118"/>
    </location>
</feature>
<keyword evidence="3" id="KW-1185">Reference proteome</keyword>
<protein>
    <submittedName>
        <fullName evidence="2">16229_t:CDS:1</fullName>
    </submittedName>
</protein>
<organism evidence="2 3">
    <name type="scientific">Cetraspora pellucida</name>
    <dbReference type="NCBI Taxonomy" id="1433469"/>
    <lineage>
        <taxon>Eukaryota</taxon>
        <taxon>Fungi</taxon>
        <taxon>Fungi incertae sedis</taxon>
        <taxon>Mucoromycota</taxon>
        <taxon>Glomeromycotina</taxon>
        <taxon>Glomeromycetes</taxon>
        <taxon>Diversisporales</taxon>
        <taxon>Gigasporaceae</taxon>
        <taxon>Cetraspora</taxon>
    </lineage>
</organism>
<comment type="caution">
    <text evidence="2">The sequence shown here is derived from an EMBL/GenBank/DDBJ whole genome shotgun (WGS) entry which is preliminary data.</text>
</comment>
<gene>
    <name evidence="2" type="ORF">CPELLU_LOCUS4200</name>
</gene>
<dbReference type="EMBL" id="CAJVQA010002170">
    <property type="protein sequence ID" value="CAG8538824.1"/>
    <property type="molecule type" value="Genomic_DNA"/>
</dbReference>
<evidence type="ECO:0000256" key="1">
    <source>
        <dbReference type="SAM" id="MobiDB-lite"/>
    </source>
</evidence>
<proteinExistence type="predicted"/>
<dbReference type="Proteomes" id="UP000789759">
    <property type="component" value="Unassembled WGS sequence"/>
</dbReference>
<dbReference type="AlphaFoldDB" id="A0A9N9AQ54"/>
<dbReference type="OrthoDB" id="2484649at2759"/>
<accession>A0A9N9AQ54</accession>
<evidence type="ECO:0000313" key="3">
    <source>
        <dbReference type="Proteomes" id="UP000789759"/>
    </source>
</evidence>
<sequence>MLTPPNINKFFDLDEEIQESDMNLNDNNIDYEVVDDNNLISEKTLNTEKVKIFLLSESDYITWIKSLEKQTEWWFCHHYGIYKSIAEENSNKNPELRKKNPKNVNPSHCVEYKDKKAK</sequence>
<evidence type="ECO:0000313" key="2">
    <source>
        <dbReference type="EMBL" id="CAG8538824.1"/>
    </source>
</evidence>
<reference evidence="2" key="1">
    <citation type="submission" date="2021-06" db="EMBL/GenBank/DDBJ databases">
        <authorList>
            <person name="Kallberg Y."/>
            <person name="Tangrot J."/>
            <person name="Rosling A."/>
        </authorList>
    </citation>
    <scope>NUCLEOTIDE SEQUENCE</scope>
    <source>
        <strain evidence="2">FL966</strain>
    </source>
</reference>